<dbReference type="InterPro" id="IPR036388">
    <property type="entry name" value="WH-like_DNA-bd_sf"/>
</dbReference>
<proteinExistence type="inferred from homology"/>
<dbReference type="GO" id="GO:0045892">
    <property type="term" value="P:negative regulation of DNA-templated transcription"/>
    <property type="evidence" value="ECO:0007669"/>
    <property type="project" value="InterPro"/>
</dbReference>
<keyword evidence="3" id="KW-0238">DNA-binding</keyword>
<dbReference type="Gene3D" id="1.10.10.10">
    <property type="entry name" value="Winged helix-like DNA-binding domain superfamily/Winged helix DNA-binding domain"/>
    <property type="match status" value="1"/>
</dbReference>
<dbReference type="Pfam" id="PF03965">
    <property type="entry name" value="Penicillinase_R"/>
    <property type="match status" value="1"/>
</dbReference>
<dbReference type="EMBL" id="JACOPP010000053">
    <property type="protein sequence ID" value="MBC5735278.1"/>
    <property type="molecule type" value="Genomic_DNA"/>
</dbReference>
<keyword evidence="4" id="KW-0804">Transcription</keyword>
<keyword evidence="6" id="KW-1185">Reference proteome</keyword>
<dbReference type="InterPro" id="IPR036390">
    <property type="entry name" value="WH_DNA-bd_sf"/>
</dbReference>
<comment type="similarity">
    <text evidence="1">Belongs to the BlaI transcriptional regulatory family.</text>
</comment>
<gene>
    <name evidence="5" type="ORF">H8S57_16400</name>
</gene>
<dbReference type="SUPFAM" id="SSF46785">
    <property type="entry name" value="Winged helix' DNA-binding domain"/>
    <property type="match status" value="1"/>
</dbReference>
<evidence type="ECO:0000256" key="1">
    <source>
        <dbReference type="ARBA" id="ARBA00011046"/>
    </source>
</evidence>
<organism evidence="5 6">
    <name type="scientific">Lawsonibacter hominis</name>
    <dbReference type="NCBI Taxonomy" id="2763053"/>
    <lineage>
        <taxon>Bacteria</taxon>
        <taxon>Bacillati</taxon>
        <taxon>Bacillota</taxon>
        <taxon>Clostridia</taxon>
        <taxon>Eubacteriales</taxon>
        <taxon>Oscillospiraceae</taxon>
        <taxon>Lawsonibacter</taxon>
    </lineage>
</organism>
<dbReference type="Gene3D" id="1.10.4040.10">
    <property type="entry name" value="Penicillinase repressor domain"/>
    <property type="match status" value="1"/>
</dbReference>
<dbReference type="Proteomes" id="UP000661435">
    <property type="component" value="Unassembled WGS sequence"/>
</dbReference>
<evidence type="ECO:0000256" key="3">
    <source>
        <dbReference type="ARBA" id="ARBA00023125"/>
    </source>
</evidence>
<evidence type="ECO:0000313" key="6">
    <source>
        <dbReference type="Proteomes" id="UP000661435"/>
    </source>
</evidence>
<dbReference type="GO" id="GO:0003677">
    <property type="term" value="F:DNA binding"/>
    <property type="evidence" value="ECO:0007669"/>
    <property type="project" value="UniProtKB-KW"/>
</dbReference>
<name>A0A8J6JFU0_9FIRM</name>
<reference evidence="5" key="1">
    <citation type="submission" date="2020-08" db="EMBL/GenBank/DDBJ databases">
        <title>Genome public.</title>
        <authorList>
            <person name="Liu C."/>
            <person name="Sun Q."/>
        </authorList>
    </citation>
    <scope>NUCLEOTIDE SEQUENCE</scope>
    <source>
        <strain evidence="5">NSJ-51</strain>
    </source>
</reference>
<dbReference type="AlphaFoldDB" id="A0A8J6JFU0"/>
<accession>A0A8J6JFU0</accession>
<keyword evidence="2" id="KW-0805">Transcription regulation</keyword>
<evidence type="ECO:0000313" key="5">
    <source>
        <dbReference type="EMBL" id="MBC5735278.1"/>
    </source>
</evidence>
<dbReference type="InterPro" id="IPR005650">
    <property type="entry name" value="BlaI_family"/>
</dbReference>
<evidence type="ECO:0000256" key="2">
    <source>
        <dbReference type="ARBA" id="ARBA00023015"/>
    </source>
</evidence>
<dbReference type="PIRSF" id="PIRSF019455">
    <property type="entry name" value="CopR_AtkY"/>
    <property type="match status" value="1"/>
</dbReference>
<comment type="caution">
    <text evidence="5">The sequence shown here is derived from an EMBL/GenBank/DDBJ whole genome shotgun (WGS) entry which is preliminary data.</text>
</comment>
<evidence type="ECO:0000256" key="4">
    <source>
        <dbReference type="ARBA" id="ARBA00023163"/>
    </source>
</evidence>
<sequence length="128" mass="14145">MAAEIKRLGDAELEIMQAVWGAGEAVNSAYIQAALAGKRNWSSGALGTALNRLCEKGFLACEKRGWNNFYTPLVRQSDYRQREGRTLLEKLYGNSVTGLVASLVEGQAVSEQDLRELREMLEHWGGTP</sequence>
<dbReference type="RefSeq" id="WP_186909040.1">
    <property type="nucleotide sequence ID" value="NZ_JACOPP010000053.1"/>
</dbReference>
<protein>
    <submittedName>
        <fullName evidence="5">BlaI/MecI/CopY family transcriptional regulator</fullName>
    </submittedName>
</protein>